<evidence type="ECO:0000256" key="4">
    <source>
        <dbReference type="ARBA" id="ARBA00022679"/>
    </source>
</evidence>
<proteinExistence type="predicted"/>
<dbReference type="InterPro" id="IPR013767">
    <property type="entry name" value="PAS_fold"/>
</dbReference>
<dbReference type="EMBL" id="JBHUMB010000005">
    <property type="protein sequence ID" value="MFD2742411.1"/>
    <property type="molecule type" value="Genomic_DNA"/>
</dbReference>
<comment type="caution">
    <text evidence="9">The sequence shown here is derived from an EMBL/GenBank/DDBJ whole genome shotgun (WGS) entry which is preliminary data.</text>
</comment>
<evidence type="ECO:0000256" key="1">
    <source>
        <dbReference type="ARBA" id="ARBA00000085"/>
    </source>
</evidence>
<dbReference type="PANTHER" id="PTHR43304">
    <property type="entry name" value="PHYTOCHROME-LIKE PROTEIN CPH1"/>
    <property type="match status" value="1"/>
</dbReference>
<dbReference type="EC" id="2.7.13.3" evidence="2"/>
<dbReference type="SMART" id="SM00091">
    <property type="entry name" value="PAS"/>
    <property type="match status" value="4"/>
</dbReference>
<dbReference type="PROSITE" id="PS50109">
    <property type="entry name" value="HIS_KIN"/>
    <property type="match status" value="1"/>
</dbReference>
<feature type="domain" description="Histidine kinase" evidence="6">
    <location>
        <begin position="409"/>
        <end position="625"/>
    </location>
</feature>
<feature type="domain" description="PAS" evidence="7">
    <location>
        <begin position="24"/>
        <end position="70"/>
    </location>
</feature>
<keyword evidence="4" id="KW-0808">Transferase</keyword>
<dbReference type="InterPro" id="IPR052162">
    <property type="entry name" value="Sensor_kinase/Photoreceptor"/>
</dbReference>
<dbReference type="Gene3D" id="3.30.450.20">
    <property type="entry name" value="PAS domain"/>
    <property type="match status" value="3"/>
</dbReference>
<dbReference type="PROSITE" id="PS50113">
    <property type="entry name" value="PAC"/>
    <property type="match status" value="2"/>
</dbReference>
<dbReference type="Gene3D" id="1.10.287.130">
    <property type="match status" value="1"/>
</dbReference>
<dbReference type="NCBIfam" id="TIGR00229">
    <property type="entry name" value="sensory_box"/>
    <property type="match status" value="3"/>
</dbReference>
<dbReference type="SMART" id="SM00086">
    <property type="entry name" value="PAC"/>
    <property type="match status" value="3"/>
</dbReference>
<dbReference type="PANTHER" id="PTHR43304:SF1">
    <property type="entry name" value="PAC DOMAIN-CONTAINING PROTEIN"/>
    <property type="match status" value="1"/>
</dbReference>
<evidence type="ECO:0000259" key="8">
    <source>
        <dbReference type="PROSITE" id="PS50113"/>
    </source>
</evidence>
<organism evidence="9 10">
    <name type="scientific">Sphingobacterium populi</name>
    <dbReference type="NCBI Taxonomy" id="1812824"/>
    <lineage>
        <taxon>Bacteria</taxon>
        <taxon>Pseudomonadati</taxon>
        <taxon>Bacteroidota</taxon>
        <taxon>Sphingobacteriia</taxon>
        <taxon>Sphingobacteriales</taxon>
        <taxon>Sphingobacteriaceae</taxon>
        <taxon>Sphingobacterium</taxon>
    </lineage>
</organism>
<comment type="catalytic activity">
    <reaction evidence="1">
        <text>ATP + protein L-histidine = ADP + protein N-phospho-L-histidine.</text>
        <dbReference type="EC" id="2.7.13.3"/>
    </reaction>
</comment>
<dbReference type="Gene3D" id="2.10.70.100">
    <property type="match status" value="1"/>
</dbReference>
<feature type="domain" description="PAS" evidence="7">
    <location>
        <begin position="280"/>
        <end position="350"/>
    </location>
</feature>
<dbReference type="RefSeq" id="WP_066754100.1">
    <property type="nucleotide sequence ID" value="NZ_JBHUMB010000005.1"/>
</dbReference>
<accession>A0ABW5U922</accession>
<dbReference type="InterPro" id="IPR000014">
    <property type="entry name" value="PAS"/>
</dbReference>
<dbReference type="InterPro" id="IPR005467">
    <property type="entry name" value="His_kinase_dom"/>
</dbReference>
<feature type="domain" description="PAC" evidence="8">
    <location>
        <begin position="230"/>
        <end position="283"/>
    </location>
</feature>
<feature type="domain" description="PAC" evidence="8">
    <location>
        <begin position="353"/>
        <end position="405"/>
    </location>
</feature>
<dbReference type="InterPro" id="IPR001610">
    <property type="entry name" value="PAC"/>
</dbReference>
<gene>
    <name evidence="9" type="ORF">ACFSQ6_03295</name>
</gene>
<dbReference type="SUPFAM" id="SSF55874">
    <property type="entry name" value="ATPase domain of HSP90 chaperone/DNA topoisomerase II/histidine kinase"/>
    <property type="match status" value="1"/>
</dbReference>
<dbReference type="Pfam" id="PF02518">
    <property type="entry name" value="HATPase_c"/>
    <property type="match status" value="1"/>
</dbReference>
<evidence type="ECO:0000256" key="2">
    <source>
        <dbReference type="ARBA" id="ARBA00012438"/>
    </source>
</evidence>
<dbReference type="InterPro" id="IPR000700">
    <property type="entry name" value="PAS-assoc_C"/>
</dbReference>
<dbReference type="InterPro" id="IPR035965">
    <property type="entry name" value="PAS-like_dom_sf"/>
</dbReference>
<dbReference type="InterPro" id="IPR036890">
    <property type="entry name" value="HATPase_C_sf"/>
</dbReference>
<dbReference type="PROSITE" id="PS50112">
    <property type="entry name" value="PAS"/>
    <property type="match status" value="3"/>
</dbReference>
<dbReference type="CDD" id="cd00130">
    <property type="entry name" value="PAS"/>
    <property type="match status" value="3"/>
</dbReference>
<dbReference type="Pfam" id="PF00512">
    <property type="entry name" value="HisKA"/>
    <property type="match status" value="1"/>
</dbReference>
<dbReference type="Pfam" id="PF00989">
    <property type="entry name" value="PAS"/>
    <property type="match status" value="1"/>
</dbReference>
<dbReference type="InterPro" id="IPR036097">
    <property type="entry name" value="HisK_dim/P_sf"/>
</dbReference>
<dbReference type="InterPro" id="IPR003594">
    <property type="entry name" value="HATPase_dom"/>
</dbReference>
<evidence type="ECO:0000256" key="3">
    <source>
        <dbReference type="ARBA" id="ARBA00022553"/>
    </source>
</evidence>
<dbReference type="Pfam" id="PF13426">
    <property type="entry name" value="PAS_9"/>
    <property type="match status" value="1"/>
</dbReference>
<keyword evidence="5" id="KW-0418">Kinase</keyword>
<dbReference type="SUPFAM" id="SSF47384">
    <property type="entry name" value="Homodimeric domain of signal transducing histidine kinase"/>
    <property type="match status" value="1"/>
</dbReference>
<name>A0ABW5U922_9SPHI</name>
<keyword evidence="10" id="KW-1185">Reference proteome</keyword>
<dbReference type="SUPFAM" id="SSF55785">
    <property type="entry name" value="PYP-like sensor domain (PAS domain)"/>
    <property type="match status" value="3"/>
</dbReference>
<evidence type="ECO:0000313" key="10">
    <source>
        <dbReference type="Proteomes" id="UP001597418"/>
    </source>
</evidence>
<evidence type="ECO:0000259" key="7">
    <source>
        <dbReference type="PROSITE" id="PS50112"/>
    </source>
</evidence>
<dbReference type="InterPro" id="IPR013655">
    <property type="entry name" value="PAS_fold_3"/>
</dbReference>
<protein>
    <recommendedName>
        <fullName evidence="2">histidine kinase</fullName>
        <ecNumber evidence="2">2.7.13.3</ecNumber>
    </recommendedName>
</protein>
<reference evidence="10" key="1">
    <citation type="journal article" date="2019" name="Int. J. Syst. Evol. Microbiol.">
        <title>The Global Catalogue of Microorganisms (GCM) 10K type strain sequencing project: providing services to taxonomists for standard genome sequencing and annotation.</title>
        <authorList>
            <consortium name="The Broad Institute Genomics Platform"/>
            <consortium name="The Broad Institute Genome Sequencing Center for Infectious Disease"/>
            <person name="Wu L."/>
            <person name="Ma J."/>
        </authorList>
    </citation>
    <scope>NUCLEOTIDE SEQUENCE [LARGE SCALE GENOMIC DNA]</scope>
    <source>
        <strain evidence="10">KCTC 42247</strain>
    </source>
</reference>
<sequence>MEDITALQKQLADLKNLNENLSKRCEYLTDFMEKASTPLRSVDNYGKIIWANQAELDLLGYQKQEYIGKNIADIHSDKNIANDIFGRWLINETVQDYPAKLLHKNGSIKHVLISSNVFRQDDKFIHTQCFTRDISSDIIQKHQTESFNFKLRESEARLRLAIDSTELGTWDWNKRHKIIYWSPECRSILGLSQRGRLSFPEFLKRIHEDDRALIDARIYELINASTDGHFDMTFRIFRINDNQCRWIRAQGTVFVGSDNILNRFLGTMLDVTKTKESHEQHARLAAIVESSDDAIVAKTLDGRVITWNDSAEKLFGYTAKEMIGESLLKIIPQDRYNEEESILRKLRAGESVKHFETLRVKKSGEMVDVSLTISPIRDDEGRITGISKIARDITDRKEEEKRKNDFISVVSHELKTPLTSILLYSQLLMKKVNQKQFGDVKQLTQRVETHSRRMNVLIGNYLDMTRIEQGKAEINLEDFELKGLIQEVVSDAELFDSPHTFIINSTGNVNVNADRDKICQVLTNLVSNAVKYSPSGGQIIISCENKDKQVIVSVKDQGMGISAKDQKMLFQRFYRIKDPNRKNISGFGIGLYLVSELLRLHDSSISIESEQGIGSTFFFSLKSSHIGI</sequence>
<dbReference type="Proteomes" id="UP001597418">
    <property type="component" value="Unassembled WGS sequence"/>
</dbReference>
<dbReference type="SMART" id="SM00387">
    <property type="entry name" value="HATPase_c"/>
    <property type="match status" value="1"/>
</dbReference>
<evidence type="ECO:0000256" key="5">
    <source>
        <dbReference type="ARBA" id="ARBA00022777"/>
    </source>
</evidence>
<dbReference type="SMART" id="SM00388">
    <property type="entry name" value="HisKA"/>
    <property type="match status" value="1"/>
</dbReference>
<evidence type="ECO:0000313" key="9">
    <source>
        <dbReference type="EMBL" id="MFD2742411.1"/>
    </source>
</evidence>
<dbReference type="Gene3D" id="3.30.565.10">
    <property type="entry name" value="Histidine kinase-like ATPase, C-terminal domain"/>
    <property type="match status" value="1"/>
</dbReference>
<dbReference type="PRINTS" id="PR00344">
    <property type="entry name" value="BCTRLSENSOR"/>
</dbReference>
<evidence type="ECO:0000259" key="6">
    <source>
        <dbReference type="PROSITE" id="PS50109"/>
    </source>
</evidence>
<dbReference type="Pfam" id="PF08447">
    <property type="entry name" value="PAS_3"/>
    <property type="match status" value="1"/>
</dbReference>
<keyword evidence="3" id="KW-0597">Phosphoprotein</keyword>
<feature type="domain" description="PAS" evidence="7">
    <location>
        <begin position="154"/>
        <end position="225"/>
    </location>
</feature>
<dbReference type="InterPro" id="IPR003661">
    <property type="entry name" value="HisK_dim/P_dom"/>
</dbReference>
<dbReference type="CDD" id="cd00082">
    <property type="entry name" value="HisKA"/>
    <property type="match status" value="1"/>
</dbReference>
<dbReference type="InterPro" id="IPR004358">
    <property type="entry name" value="Sig_transdc_His_kin-like_C"/>
</dbReference>